<keyword evidence="2" id="KW-0732">Signal</keyword>
<feature type="compositionally biased region" description="Low complexity" evidence="1">
    <location>
        <begin position="375"/>
        <end position="392"/>
    </location>
</feature>
<dbReference type="InterPro" id="IPR013783">
    <property type="entry name" value="Ig-like_fold"/>
</dbReference>
<dbReference type="Pfam" id="PF01345">
    <property type="entry name" value="DUF11"/>
    <property type="match status" value="3"/>
</dbReference>
<feature type="chain" id="PRO_5047230768" evidence="2">
    <location>
        <begin position="26"/>
        <end position="928"/>
    </location>
</feature>
<feature type="signal peptide" evidence="2">
    <location>
        <begin position="1"/>
        <end position="25"/>
    </location>
</feature>
<feature type="domain" description="DUF11" evidence="3">
    <location>
        <begin position="821"/>
        <end position="911"/>
    </location>
</feature>
<proteinExistence type="predicted"/>
<accession>A0ABX5Y014</accession>
<dbReference type="InterPro" id="IPR047589">
    <property type="entry name" value="DUF11_rpt"/>
</dbReference>
<protein>
    <submittedName>
        <fullName evidence="4">Large cysteine-rich periplasmic protein omcB</fullName>
    </submittedName>
</protein>
<dbReference type="PANTHER" id="PTHR34819:SF3">
    <property type="entry name" value="CELL SURFACE PROTEIN"/>
    <property type="match status" value="1"/>
</dbReference>
<feature type="region of interest" description="Disordered" evidence="1">
    <location>
        <begin position="25"/>
        <end position="135"/>
    </location>
</feature>
<dbReference type="EMBL" id="CP036432">
    <property type="protein sequence ID" value="QDV87623.1"/>
    <property type="molecule type" value="Genomic_DNA"/>
</dbReference>
<reference evidence="4 5" key="1">
    <citation type="submission" date="2019-02" db="EMBL/GenBank/DDBJ databases">
        <title>Deep-cultivation of Planctomycetes and their phenomic and genomic characterization uncovers novel biology.</title>
        <authorList>
            <person name="Wiegand S."/>
            <person name="Jogler M."/>
            <person name="Boedeker C."/>
            <person name="Pinto D."/>
            <person name="Vollmers J."/>
            <person name="Rivas-Marin E."/>
            <person name="Kohn T."/>
            <person name="Peeters S.H."/>
            <person name="Heuer A."/>
            <person name="Rast P."/>
            <person name="Oberbeckmann S."/>
            <person name="Bunk B."/>
            <person name="Jeske O."/>
            <person name="Meyerdierks A."/>
            <person name="Storesund J.E."/>
            <person name="Kallscheuer N."/>
            <person name="Luecker S."/>
            <person name="Lage O.M."/>
            <person name="Pohl T."/>
            <person name="Merkel B.J."/>
            <person name="Hornburger P."/>
            <person name="Mueller R.-W."/>
            <person name="Bruemmer F."/>
            <person name="Labrenz M."/>
            <person name="Spormann A.M."/>
            <person name="Op den Camp H."/>
            <person name="Overmann J."/>
            <person name="Amann R."/>
            <person name="Jetten M.S.M."/>
            <person name="Mascher T."/>
            <person name="Medema M.H."/>
            <person name="Devos D.P."/>
            <person name="Kaster A.-K."/>
            <person name="Ovreas L."/>
            <person name="Rohde M."/>
            <person name="Galperin M.Y."/>
            <person name="Jogler C."/>
        </authorList>
    </citation>
    <scope>NUCLEOTIDE SEQUENCE [LARGE SCALE GENOMIC DNA]</scope>
    <source>
        <strain evidence="4 5">TBK1r</strain>
    </source>
</reference>
<evidence type="ECO:0000256" key="1">
    <source>
        <dbReference type="SAM" id="MobiDB-lite"/>
    </source>
</evidence>
<keyword evidence="5" id="KW-1185">Reference proteome</keyword>
<dbReference type="InterPro" id="IPR051172">
    <property type="entry name" value="Chlamydia_OmcB"/>
</dbReference>
<dbReference type="NCBIfam" id="TIGR01451">
    <property type="entry name" value="B_ant_repeat"/>
    <property type="match status" value="1"/>
</dbReference>
<sequence length="928" mass="96198">MKAFGVRLAAGAVTILLGAIMAAQAQKDQEASTESAWTEEQIPPGKAVSPIGATAGLQSVDPADVQLLKPVGEPGPAEGSASPSVRLVQHTESSDSMVLPEIPADSENSAQPESSTGGRSVMKMRLPSFDDAPPMDAEADVAIDAQADAGGPSFSMGLPIADAPAASLPEQPRLSEITFAETPSENGSEPPQAGSDLAGSDLAGSDLAGSGPAGPPPANDLRGGTFANSEAFDPNTASAAAAAPQGFDRGPSLTDTADPAAGMPSAMLTPVGEDAAGPSQPQLAEAPGSTMRIHRDPAMTLAIGATQFPMQDEAEQPAPAASQPAMTAATMGITSRPQIVGNGQVADSTPSPYGQPAAAPTGQGYAQPTGGFGVPDHSPMAAAPAATQLPAPSFGTPATGASAMHPQGMQSLPTAASATNYPATAPAYPAAQAYSAAAQAPNASVYQGVGYKQTAAEGQLPAGPTLAAPGERYLDGPQSPSVVIHKRAPEEVKVGKPASFVITVKNVGGSKALNVQVHDRVPNGMTLTDATPRPNPKYQPELYWELGDLEPNQERTITLQLTPEQEGELGSVARVTFEAAASVRTISTRPELRVVQRAPEKVLIGQQLEIELEVSNPGSGDATGVMLQEDVPVGLEHPQGTQLDNLIGTLGPGEIRRQVLRMRAVKAGVVQNQIRVKGDDGLETTHTIAVEVVAPELKATLTGPSRRFLERQATYTVEIANVGTAEAQNVEMSVQLDRGFTFVKTDYEGQYDASRHAVFWSLDALPVGQSGKVPLTLLPVEEGNRVLQTVATADLGIKTMTESQVAVASLAELTFSINDSADPIEIGGDTIYEIRISNTGSRDDTNVKVALQLPQGLQLVEQGDFTPQGQGIIAFSPRALLKANDEMVYRVKARGVAEGRHLVKAIVTSDQSNVPVTKEESIMVYADR</sequence>
<gene>
    <name evidence="4" type="primary">omcB_3</name>
    <name evidence="4" type="ORF">TBK1r_66540</name>
</gene>
<organism evidence="4 5">
    <name type="scientific">Stieleria magnilauensis</name>
    <dbReference type="NCBI Taxonomy" id="2527963"/>
    <lineage>
        <taxon>Bacteria</taxon>
        <taxon>Pseudomonadati</taxon>
        <taxon>Planctomycetota</taxon>
        <taxon>Planctomycetia</taxon>
        <taxon>Pirellulales</taxon>
        <taxon>Pirellulaceae</taxon>
        <taxon>Stieleria</taxon>
    </lineage>
</organism>
<evidence type="ECO:0000313" key="4">
    <source>
        <dbReference type="EMBL" id="QDV87623.1"/>
    </source>
</evidence>
<dbReference type="Proteomes" id="UP000318081">
    <property type="component" value="Chromosome"/>
</dbReference>
<feature type="domain" description="DUF11" evidence="3">
    <location>
        <begin position="484"/>
        <end position="576"/>
    </location>
</feature>
<evidence type="ECO:0000313" key="5">
    <source>
        <dbReference type="Proteomes" id="UP000318081"/>
    </source>
</evidence>
<dbReference type="Gene3D" id="2.60.40.10">
    <property type="entry name" value="Immunoglobulins"/>
    <property type="match status" value="2"/>
</dbReference>
<feature type="compositionally biased region" description="Polar residues" evidence="1">
    <location>
        <begin position="106"/>
        <end position="118"/>
    </location>
</feature>
<feature type="domain" description="DUF11" evidence="3">
    <location>
        <begin position="709"/>
        <end position="782"/>
    </location>
</feature>
<dbReference type="InterPro" id="IPR001434">
    <property type="entry name" value="OmcB-like_DUF11"/>
</dbReference>
<evidence type="ECO:0000259" key="3">
    <source>
        <dbReference type="Pfam" id="PF01345"/>
    </source>
</evidence>
<feature type="region of interest" description="Disordered" evidence="1">
    <location>
        <begin position="181"/>
        <end position="288"/>
    </location>
</feature>
<dbReference type="PANTHER" id="PTHR34819">
    <property type="entry name" value="LARGE CYSTEINE-RICH PERIPLASMIC PROTEIN OMCB"/>
    <property type="match status" value="1"/>
</dbReference>
<evidence type="ECO:0000256" key="2">
    <source>
        <dbReference type="SAM" id="SignalP"/>
    </source>
</evidence>
<feature type="region of interest" description="Disordered" evidence="1">
    <location>
        <begin position="340"/>
        <end position="409"/>
    </location>
</feature>
<name>A0ABX5Y014_9BACT</name>